<dbReference type="InterPro" id="IPR003593">
    <property type="entry name" value="AAA+_ATPase"/>
</dbReference>
<keyword evidence="5" id="KW-0547">Nucleotide-binding</keyword>
<evidence type="ECO:0000256" key="8">
    <source>
        <dbReference type="ARBA" id="ARBA00023136"/>
    </source>
</evidence>
<evidence type="ECO:0000313" key="12">
    <source>
        <dbReference type="EMBL" id="KYD09188.1"/>
    </source>
</evidence>
<evidence type="ECO:0000259" key="11">
    <source>
        <dbReference type="PROSITE" id="PS50929"/>
    </source>
</evidence>
<evidence type="ECO:0000256" key="7">
    <source>
        <dbReference type="ARBA" id="ARBA00022989"/>
    </source>
</evidence>
<evidence type="ECO:0000259" key="10">
    <source>
        <dbReference type="PROSITE" id="PS50893"/>
    </source>
</evidence>
<dbReference type="PROSITE" id="PS00211">
    <property type="entry name" value="ABC_TRANSPORTER_1"/>
    <property type="match status" value="1"/>
</dbReference>
<dbReference type="GO" id="GO:0015421">
    <property type="term" value="F:ABC-type oligopeptide transporter activity"/>
    <property type="evidence" value="ECO:0007669"/>
    <property type="project" value="TreeGrafter"/>
</dbReference>
<dbReference type="PANTHER" id="PTHR43394:SF1">
    <property type="entry name" value="ATP-BINDING CASSETTE SUB-FAMILY B MEMBER 10, MITOCHONDRIAL"/>
    <property type="match status" value="1"/>
</dbReference>
<evidence type="ECO:0000256" key="2">
    <source>
        <dbReference type="ARBA" id="ARBA00022448"/>
    </source>
</evidence>
<dbReference type="InterPro" id="IPR036640">
    <property type="entry name" value="ABC1_TM_sf"/>
</dbReference>
<dbReference type="STRING" id="81408.B4119_0325"/>
<dbReference type="PROSITE" id="PS50893">
    <property type="entry name" value="ABC_TRANSPORTER_2"/>
    <property type="match status" value="1"/>
</dbReference>
<dbReference type="PATRIC" id="fig|81408.3.peg.765"/>
<dbReference type="InterPro" id="IPR039421">
    <property type="entry name" value="Type_1_exporter"/>
</dbReference>
<dbReference type="Gene3D" id="3.40.50.300">
    <property type="entry name" value="P-loop containing nucleotide triphosphate hydrolases"/>
    <property type="match status" value="1"/>
</dbReference>
<keyword evidence="4 9" id="KW-0812">Transmembrane</keyword>
<dbReference type="SUPFAM" id="SSF52540">
    <property type="entry name" value="P-loop containing nucleoside triphosphate hydrolases"/>
    <property type="match status" value="1"/>
</dbReference>
<gene>
    <name evidence="12" type="ORF">B4119_0325</name>
</gene>
<dbReference type="AlphaFoldDB" id="A0A150LA36"/>
<dbReference type="InterPro" id="IPR011527">
    <property type="entry name" value="ABC1_TM_dom"/>
</dbReference>
<feature type="transmembrane region" description="Helical" evidence="9">
    <location>
        <begin position="172"/>
        <end position="190"/>
    </location>
</feature>
<comment type="subcellular location">
    <subcellularLocation>
        <location evidence="1">Cell membrane</location>
        <topology evidence="1">Multi-pass membrane protein</topology>
    </subcellularLocation>
</comment>
<dbReference type="InterPro" id="IPR003439">
    <property type="entry name" value="ABC_transporter-like_ATP-bd"/>
</dbReference>
<evidence type="ECO:0000256" key="4">
    <source>
        <dbReference type="ARBA" id="ARBA00022692"/>
    </source>
</evidence>
<evidence type="ECO:0008006" key="14">
    <source>
        <dbReference type="Google" id="ProtNLM"/>
    </source>
</evidence>
<name>A0A150LA36_9BACL</name>
<dbReference type="InterPro" id="IPR027417">
    <property type="entry name" value="P-loop_NTPase"/>
</dbReference>
<dbReference type="PROSITE" id="PS50929">
    <property type="entry name" value="ABC_TM1F"/>
    <property type="match status" value="1"/>
</dbReference>
<sequence length="612" mass="71029">MEQEISLKKILHSLSYTSKITSLLFGINKTMFIGIVVLSILQGLSPIVILYITQELINSIVISWEKGFEYIMYMFIILALVLIFDNLFSSMHTYLTGLYETKISNEINLMIVSKAKTLNLKDFENPELQDQLKRAQEEVAYRPYTVFQIILGMGTNFITLCSVSIYLVTWKWWTFFLIMIIPFTLIISFIKLSRVEFEINWQRASKWRKAWYYKYLQTNDKTFKEIKIYNIGEYLFKQLKDILDSFYMEDKYIAKRKFNLNILFEVINLTVILWCTYLVLREAFLKKILIGNVIGYIQAIRHTHSTSKSIIMNLVSLVQNAMYLEILFDFLNWNNDLEKPTKTHNHKSELGDIKSIEFKNVSFTYPGTDTPVLKNVSFKIEKGETLAIVGKNGSGKSTIVKLLTKMYDGYEGEILINDISLHQISKESLYKEIGTVFQDFEKYEMSVRNNIGFGNITYMWNDKLLFDAAEKAGIKNLIDSMPKKLDNQLGRWFAEGYQLSGGQWQRIAIARAFMKDGSLCILDEPSASLDPISEKEVFEKFNQLMKEKIGIFVSHRFSSVRFADKILVLDDGHVSELGTHDELINKKGIYSELYNTQIATMLNQQEICVEVN</sequence>
<dbReference type="PANTHER" id="PTHR43394">
    <property type="entry name" value="ATP-DEPENDENT PERMEASE MDL1, MITOCHONDRIAL"/>
    <property type="match status" value="1"/>
</dbReference>
<evidence type="ECO:0000256" key="1">
    <source>
        <dbReference type="ARBA" id="ARBA00004651"/>
    </source>
</evidence>
<keyword evidence="2" id="KW-0813">Transport</keyword>
<dbReference type="EMBL" id="LQYS01000098">
    <property type="protein sequence ID" value="KYD09188.1"/>
    <property type="molecule type" value="Genomic_DNA"/>
</dbReference>
<dbReference type="Proteomes" id="UP000075455">
    <property type="component" value="Unassembled WGS sequence"/>
</dbReference>
<organism evidence="12 13">
    <name type="scientific">Saccharococcus caldoxylosilyticus</name>
    <dbReference type="NCBI Taxonomy" id="81408"/>
    <lineage>
        <taxon>Bacteria</taxon>
        <taxon>Bacillati</taxon>
        <taxon>Bacillota</taxon>
        <taxon>Bacilli</taxon>
        <taxon>Bacillales</taxon>
        <taxon>Anoxybacillaceae</taxon>
        <taxon>Saccharococcus</taxon>
    </lineage>
</organism>
<evidence type="ECO:0000313" key="13">
    <source>
        <dbReference type="Proteomes" id="UP000075455"/>
    </source>
</evidence>
<proteinExistence type="predicted"/>
<dbReference type="Gene3D" id="1.20.1560.10">
    <property type="entry name" value="ABC transporter type 1, transmembrane domain"/>
    <property type="match status" value="1"/>
</dbReference>
<accession>A0A150LA36</accession>
<feature type="domain" description="ABC transmembrane type-1" evidence="11">
    <location>
        <begin position="33"/>
        <end position="319"/>
    </location>
</feature>
<keyword evidence="7 9" id="KW-1133">Transmembrane helix</keyword>
<evidence type="ECO:0000256" key="9">
    <source>
        <dbReference type="SAM" id="Phobius"/>
    </source>
</evidence>
<feature type="transmembrane region" description="Helical" evidence="9">
    <location>
        <begin position="31"/>
        <end position="50"/>
    </location>
</feature>
<dbReference type="GO" id="GO:0016887">
    <property type="term" value="F:ATP hydrolysis activity"/>
    <property type="evidence" value="ECO:0007669"/>
    <property type="project" value="InterPro"/>
</dbReference>
<protein>
    <recommendedName>
        <fullName evidence="14">ABC transporter domain-containing protein</fullName>
    </recommendedName>
</protein>
<dbReference type="RefSeq" id="WP_061580011.1">
    <property type="nucleotide sequence ID" value="NZ_LQYS01000098.1"/>
</dbReference>
<evidence type="ECO:0000256" key="5">
    <source>
        <dbReference type="ARBA" id="ARBA00022741"/>
    </source>
</evidence>
<feature type="domain" description="ABC transporter" evidence="10">
    <location>
        <begin position="356"/>
        <end position="596"/>
    </location>
</feature>
<feature type="transmembrane region" description="Helical" evidence="9">
    <location>
        <begin position="258"/>
        <end position="280"/>
    </location>
</feature>
<evidence type="ECO:0000256" key="3">
    <source>
        <dbReference type="ARBA" id="ARBA00022475"/>
    </source>
</evidence>
<keyword evidence="6" id="KW-0067">ATP-binding</keyword>
<dbReference type="SUPFAM" id="SSF90123">
    <property type="entry name" value="ABC transporter transmembrane region"/>
    <property type="match status" value="1"/>
</dbReference>
<comment type="caution">
    <text evidence="12">The sequence shown here is derived from an EMBL/GenBank/DDBJ whole genome shotgun (WGS) entry which is preliminary data.</text>
</comment>
<dbReference type="GO" id="GO:0005524">
    <property type="term" value="F:ATP binding"/>
    <property type="evidence" value="ECO:0007669"/>
    <property type="project" value="UniProtKB-KW"/>
</dbReference>
<keyword evidence="3" id="KW-1003">Cell membrane</keyword>
<dbReference type="Pfam" id="PF00005">
    <property type="entry name" value="ABC_tran"/>
    <property type="match status" value="1"/>
</dbReference>
<evidence type="ECO:0000256" key="6">
    <source>
        <dbReference type="ARBA" id="ARBA00022840"/>
    </source>
</evidence>
<dbReference type="GO" id="GO:0005886">
    <property type="term" value="C:plasma membrane"/>
    <property type="evidence" value="ECO:0007669"/>
    <property type="project" value="UniProtKB-SubCell"/>
</dbReference>
<reference evidence="12 13" key="1">
    <citation type="submission" date="2016-01" db="EMBL/GenBank/DDBJ databases">
        <title>Draft Genome Sequences of Seven Thermophilic Sporeformers Isolated from Foods.</title>
        <authorList>
            <person name="Berendsen E.M."/>
            <person name="Wells-Bennik M.H."/>
            <person name="Krawcyk A.O."/>
            <person name="De Jong A."/>
            <person name="Holsappel S."/>
            <person name="Eijlander R.T."/>
            <person name="Kuipers O.P."/>
        </authorList>
    </citation>
    <scope>NUCLEOTIDE SEQUENCE [LARGE SCALE GENOMIC DNA]</scope>
    <source>
        <strain evidence="12 13">B4119</strain>
    </source>
</reference>
<feature type="transmembrane region" description="Helical" evidence="9">
    <location>
        <begin position="70"/>
        <end position="88"/>
    </location>
</feature>
<dbReference type="SMART" id="SM00382">
    <property type="entry name" value="AAA"/>
    <property type="match status" value="1"/>
</dbReference>
<dbReference type="FunFam" id="3.40.50.300:FF:000221">
    <property type="entry name" value="Multidrug ABC transporter ATP-binding protein"/>
    <property type="match status" value="1"/>
</dbReference>
<dbReference type="InterPro" id="IPR017871">
    <property type="entry name" value="ABC_transporter-like_CS"/>
</dbReference>
<keyword evidence="8 9" id="KW-0472">Membrane</keyword>
<feature type="transmembrane region" description="Helical" evidence="9">
    <location>
        <begin position="144"/>
        <end position="166"/>
    </location>
</feature>